<evidence type="ECO:0000259" key="5">
    <source>
        <dbReference type="Pfam" id="PF24883"/>
    </source>
</evidence>
<dbReference type="Pfam" id="PF24883">
    <property type="entry name" value="NPHP3_N"/>
    <property type="match status" value="1"/>
</dbReference>
<protein>
    <submittedName>
        <fullName evidence="6">Similar to Ankyrin-1 acc. no. P16157</fullName>
    </submittedName>
</protein>
<dbReference type="Pfam" id="PF22939">
    <property type="entry name" value="WHD_GPIID"/>
    <property type="match status" value="1"/>
</dbReference>
<evidence type="ECO:0000313" key="7">
    <source>
        <dbReference type="Proteomes" id="UP000018144"/>
    </source>
</evidence>
<evidence type="ECO:0000313" key="6">
    <source>
        <dbReference type="EMBL" id="CCX32725.1"/>
    </source>
</evidence>
<dbReference type="eggNOG" id="KOG0504">
    <property type="taxonomic scope" value="Eukaryota"/>
</dbReference>
<dbReference type="PROSITE" id="PS50088">
    <property type="entry name" value="ANK_REPEAT"/>
    <property type="match status" value="6"/>
</dbReference>
<feature type="repeat" description="ANK" evidence="3">
    <location>
        <begin position="630"/>
        <end position="672"/>
    </location>
</feature>
<evidence type="ECO:0000256" key="1">
    <source>
        <dbReference type="ARBA" id="ARBA00022737"/>
    </source>
</evidence>
<feature type="repeat" description="ANK" evidence="3">
    <location>
        <begin position="673"/>
        <end position="705"/>
    </location>
</feature>
<organism evidence="6 7">
    <name type="scientific">Pyronema omphalodes (strain CBS 100304)</name>
    <name type="common">Pyronema confluens</name>
    <dbReference type="NCBI Taxonomy" id="1076935"/>
    <lineage>
        <taxon>Eukaryota</taxon>
        <taxon>Fungi</taxon>
        <taxon>Dikarya</taxon>
        <taxon>Ascomycota</taxon>
        <taxon>Pezizomycotina</taxon>
        <taxon>Pezizomycetes</taxon>
        <taxon>Pezizales</taxon>
        <taxon>Pyronemataceae</taxon>
        <taxon>Pyronema</taxon>
    </lineage>
</organism>
<feature type="domain" description="Nephrocystin 3-like N-terminal" evidence="5">
    <location>
        <begin position="62"/>
        <end position="189"/>
    </location>
</feature>
<keyword evidence="2 3" id="KW-0040">ANK repeat</keyword>
<dbReference type="Proteomes" id="UP000018144">
    <property type="component" value="Unassembled WGS sequence"/>
</dbReference>
<dbReference type="PANTHER" id="PTHR24166">
    <property type="entry name" value="ROLLING PEBBLES, ISOFORM B"/>
    <property type="match status" value="1"/>
</dbReference>
<dbReference type="InterPro" id="IPR036770">
    <property type="entry name" value="Ankyrin_rpt-contain_sf"/>
</dbReference>
<dbReference type="InterPro" id="IPR056884">
    <property type="entry name" value="NPHP3-like_N"/>
</dbReference>
<keyword evidence="1" id="KW-0677">Repeat</keyword>
<proteinExistence type="predicted"/>
<dbReference type="InterPro" id="IPR002110">
    <property type="entry name" value="Ankyrin_rpt"/>
</dbReference>
<reference evidence="6 7" key="1">
    <citation type="journal article" date="2013" name="PLoS Genet.">
        <title>The genome and development-dependent transcriptomes of Pyronema confluens: a window into fungal evolution.</title>
        <authorList>
            <person name="Traeger S."/>
            <person name="Altegoer F."/>
            <person name="Freitag M."/>
            <person name="Gabaldon T."/>
            <person name="Kempken F."/>
            <person name="Kumar A."/>
            <person name="Marcet-Houben M."/>
            <person name="Poggeler S."/>
            <person name="Stajich J.E."/>
            <person name="Nowrousian M."/>
        </authorList>
    </citation>
    <scope>NUCLEOTIDE SEQUENCE [LARGE SCALE GENOMIC DNA]</scope>
    <source>
        <strain evidence="7">CBS 100304</strain>
        <tissue evidence="6">Vegetative mycelium</tissue>
    </source>
</reference>
<dbReference type="AlphaFoldDB" id="U4LTB4"/>
<dbReference type="InterPro" id="IPR050889">
    <property type="entry name" value="Dendritic_Spine_Reg/Scaffold"/>
</dbReference>
<keyword evidence="7" id="KW-1185">Reference proteome</keyword>
<feature type="repeat" description="ANK" evidence="3">
    <location>
        <begin position="596"/>
        <end position="628"/>
    </location>
</feature>
<dbReference type="Gene3D" id="1.25.40.20">
    <property type="entry name" value="Ankyrin repeat-containing domain"/>
    <property type="match status" value="1"/>
</dbReference>
<gene>
    <name evidence="6" type="ORF">PCON_13576</name>
</gene>
<dbReference type="Pfam" id="PF12796">
    <property type="entry name" value="Ank_2"/>
    <property type="match status" value="3"/>
</dbReference>
<dbReference type="SMART" id="SM00248">
    <property type="entry name" value="ANK"/>
    <property type="match status" value="9"/>
</dbReference>
<feature type="domain" description="GPI inositol-deacylase winged helix" evidence="4">
    <location>
        <begin position="306"/>
        <end position="385"/>
    </location>
</feature>
<dbReference type="EMBL" id="HF935907">
    <property type="protein sequence ID" value="CCX32725.1"/>
    <property type="molecule type" value="Genomic_DNA"/>
</dbReference>
<feature type="repeat" description="ANK" evidence="3">
    <location>
        <begin position="706"/>
        <end position="741"/>
    </location>
</feature>
<feature type="repeat" description="ANK" evidence="3">
    <location>
        <begin position="778"/>
        <end position="810"/>
    </location>
</feature>
<sequence length="886" mass="99894">MLKGSIQDGELDQVIQWISPLELHKRHLDIKSKRQQDTGFRFLETPEFKTWFTSDNSSLDIESLAERLSTEGVGACLAYVYCDYRDEASQTAVNLIGALLKQVLITLSTYLLTETINSLTEKAKNKTSLSLYEAFEVFLSVLRYFDRFYICIDALDECNEGQRKHLLPLLAKVFGHSGTQSAGLFVTGRPYMEKQIEGYFQVSLGSITLSANADDIRRYVTRQLEMDDNYGDMDDSFKKEITDIIVDTADGMFLLSALQIATVLEKQVSRRDGRRLRQSHGASTKRFRPRLTEITRQVPARSNQGMEILKWTLLAKRQLTITELRHALAAIDTTDDYLDSSDLPFEKSLTDCCYGLVILNKETTSIRLVHKSLQEFLEKKHKNQELFKTGHQYITRICLKYISLNDYDTTQDTASDLAKLKYLIDCGEDKLSNYYIEDTPKFIPSHLAKFPFLKYAIYFLGEHAKKQTNREITDMVVEWLFQKESSSCISRNLRSLVLPKFLIRDVFRLDALTTMSLQIKNFVLHSTTFVGLHLAAYFDLAEISSALIDQQNEVDVNSTAWTMQSPLQIAVVTGHENIARLLLARPDIDINLRYGYGYTALYWAVREDYEAILLILLEKGADSDSLPDKWGRAPLSIALRKRRKGSLDEHPSLDKTVHLLLDKGADIDTTDEQGRTPLSHAAEMGGGGMVGDLIKKGADINTQDNTGMTPLLWTIYEAGFQAVPVVALLLENGAFVNVPNYGGVTPLLLIAQYSWDWSNEILALLLENGAAIEIRDKTGRTLLSVAAENNCVKNLDLLIKSSAEIETRDNDGPTPLSWATQRYSTESVRYLLQIGAAVNSRDNSGKTPLSVVQAHLAHGLIDDIDDPWQKTYEEMERILLEAGGTV</sequence>
<evidence type="ECO:0000256" key="2">
    <source>
        <dbReference type="ARBA" id="ARBA00023043"/>
    </source>
</evidence>
<feature type="repeat" description="ANK" evidence="3">
    <location>
        <begin position="811"/>
        <end position="843"/>
    </location>
</feature>
<dbReference type="PANTHER" id="PTHR24166:SF52">
    <property type="entry name" value="ANKYRIN REPEAT DOMAIN-CONTAINING PROTEIN 65"/>
    <property type="match status" value="1"/>
</dbReference>
<dbReference type="OMA" id="WISSEDY"/>
<dbReference type="SUPFAM" id="SSF48403">
    <property type="entry name" value="Ankyrin repeat"/>
    <property type="match status" value="1"/>
</dbReference>
<name>U4LTB4_PYROM</name>
<dbReference type="InterPro" id="IPR054471">
    <property type="entry name" value="GPIID_WHD"/>
</dbReference>
<evidence type="ECO:0000256" key="3">
    <source>
        <dbReference type="PROSITE-ProRule" id="PRU00023"/>
    </source>
</evidence>
<accession>U4LTB4</accession>
<dbReference type="STRING" id="1076935.U4LTB4"/>
<dbReference type="OrthoDB" id="539213at2759"/>
<dbReference type="PROSITE" id="PS50297">
    <property type="entry name" value="ANK_REP_REGION"/>
    <property type="match status" value="3"/>
</dbReference>
<evidence type="ECO:0000259" key="4">
    <source>
        <dbReference type="Pfam" id="PF22939"/>
    </source>
</evidence>